<comment type="caution">
    <text evidence="1">The sequence shown here is derived from an EMBL/GenBank/DDBJ whole genome shotgun (WGS) entry which is preliminary data.</text>
</comment>
<evidence type="ECO:0000313" key="2">
    <source>
        <dbReference type="Proteomes" id="UP000305546"/>
    </source>
</evidence>
<gene>
    <name evidence="1" type="ORF">FG385_32835</name>
</gene>
<sequence>MPNQVRFIAGPRNTDWDDYVRRLVEERGYGHEREYVGIVSKERADEVRRRLRTAGRHLGVAMKVFWRECEGCNHGGDGCAYHVLYTAYHPTDAAKYKARQSKTAQRGW</sequence>
<reference evidence="1 2" key="1">
    <citation type="submission" date="2019-06" db="EMBL/GenBank/DDBJ databases">
        <title>Amycolatopsis alkalitolerans sp. nov., isolated from Gastrodia elata Blume.</title>
        <authorList>
            <person name="Narsing Rao M.P."/>
            <person name="Li W.J."/>
        </authorList>
    </citation>
    <scope>NUCLEOTIDE SEQUENCE [LARGE SCALE GENOMIC DNA]</scope>
    <source>
        <strain evidence="1 2">SYSUP0005</strain>
    </source>
</reference>
<name>A0A5C4LP83_9PSEU</name>
<proteinExistence type="predicted"/>
<dbReference type="Proteomes" id="UP000305546">
    <property type="component" value="Unassembled WGS sequence"/>
</dbReference>
<keyword evidence="2" id="KW-1185">Reference proteome</keyword>
<dbReference type="AlphaFoldDB" id="A0A5C4LP83"/>
<dbReference type="RefSeq" id="WP_139100705.1">
    <property type="nucleotide sequence ID" value="NZ_VDFW01000055.1"/>
</dbReference>
<dbReference type="EMBL" id="VDFW01000055">
    <property type="protein sequence ID" value="TNC19055.1"/>
    <property type="molecule type" value="Genomic_DNA"/>
</dbReference>
<accession>A0A5C4LP83</accession>
<evidence type="ECO:0000313" key="1">
    <source>
        <dbReference type="EMBL" id="TNC19055.1"/>
    </source>
</evidence>
<protein>
    <submittedName>
        <fullName evidence="1">Uncharacterized protein</fullName>
    </submittedName>
</protein>
<organism evidence="1 2">
    <name type="scientific">Amycolatopsis alkalitolerans</name>
    <dbReference type="NCBI Taxonomy" id="2547244"/>
    <lineage>
        <taxon>Bacteria</taxon>
        <taxon>Bacillati</taxon>
        <taxon>Actinomycetota</taxon>
        <taxon>Actinomycetes</taxon>
        <taxon>Pseudonocardiales</taxon>
        <taxon>Pseudonocardiaceae</taxon>
        <taxon>Amycolatopsis</taxon>
    </lineage>
</organism>